<dbReference type="EMBL" id="BAABAB010000036">
    <property type="protein sequence ID" value="GAA3635332.1"/>
    <property type="molecule type" value="Genomic_DNA"/>
</dbReference>
<sequence length="231" mass="22910">MHVLAADLRAIAAYAGGKADSDGMGGEAAAQLSGLQTLAGNIEATAEGSDEAVKAAVLREFGPGFVSRAESIATGQLAEVGDDAAELAGTVPVAQRACAATASSPVSKADRPAVLQRQVAETLVLVGSGMVGTAEVAAPVEVATGPPGWVTGAVLLVAGAALIGIGVYMASAGNVADTGIMEEARAMIAAGTASDICDALAKLMAATGDSRRKLRIKATQKAMGCRHSRHS</sequence>
<name>A0ABP7ALN5_9ACTN</name>
<feature type="domain" description="Bacterial toxin 34" evidence="1">
    <location>
        <begin position="161"/>
        <end position="231"/>
    </location>
</feature>
<dbReference type="Proteomes" id="UP001501490">
    <property type="component" value="Unassembled WGS sequence"/>
</dbReference>
<protein>
    <recommendedName>
        <fullName evidence="1">Bacterial toxin 34 domain-containing protein</fullName>
    </recommendedName>
</protein>
<dbReference type="Pfam" id="PF15606">
    <property type="entry name" value="Ntox34"/>
    <property type="match status" value="1"/>
</dbReference>
<reference evidence="3" key="1">
    <citation type="journal article" date="2019" name="Int. J. Syst. Evol. Microbiol.">
        <title>The Global Catalogue of Microorganisms (GCM) 10K type strain sequencing project: providing services to taxonomists for standard genome sequencing and annotation.</title>
        <authorList>
            <consortium name="The Broad Institute Genomics Platform"/>
            <consortium name="The Broad Institute Genome Sequencing Center for Infectious Disease"/>
            <person name="Wu L."/>
            <person name="Ma J."/>
        </authorList>
    </citation>
    <scope>NUCLEOTIDE SEQUENCE [LARGE SCALE GENOMIC DNA]</scope>
    <source>
        <strain evidence="3">JCM 16929</strain>
    </source>
</reference>
<evidence type="ECO:0000313" key="2">
    <source>
        <dbReference type="EMBL" id="GAA3635332.1"/>
    </source>
</evidence>
<accession>A0ABP7ALN5</accession>
<evidence type="ECO:0000259" key="1">
    <source>
        <dbReference type="Pfam" id="PF15606"/>
    </source>
</evidence>
<comment type="caution">
    <text evidence="2">The sequence shown here is derived from an EMBL/GenBank/DDBJ whole genome shotgun (WGS) entry which is preliminary data.</text>
</comment>
<dbReference type="InterPro" id="IPR028947">
    <property type="entry name" value="Ntox34"/>
</dbReference>
<organism evidence="2 3">
    <name type="scientific">Microlunatus ginsengisoli</name>
    <dbReference type="NCBI Taxonomy" id="363863"/>
    <lineage>
        <taxon>Bacteria</taxon>
        <taxon>Bacillati</taxon>
        <taxon>Actinomycetota</taxon>
        <taxon>Actinomycetes</taxon>
        <taxon>Propionibacteriales</taxon>
        <taxon>Propionibacteriaceae</taxon>
        <taxon>Microlunatus</taxon>
    </lineage>
</organism>
<proteinExistence type="predicted"/>
<evidence type="ECO:0000313" key="3">
    <source>
        <dbReference type="Proteomes" id="UP001501490"/>
    </source>
</evidence>
<keyword evidence="3" id="KW-1185">Reference proteome</keyword>
<gene>
    <name evidence="2" type="ORF">GCM10022236_42450</name>
</gene>